<proteinExistence type="predicted"/>
<dbReference type="AlphaFoldDB" id="C2BGH5"/>
<dbReference type="Proteomes" id="UP000005984">
    <property type="component" value="Unassembled WGS sequence"/>
</dbReference>
<keyword evidence="2" id="KW-1185">Reference proteome</keyword>
<reference evidence="1 2" key="1">
    <citation type="submission" date="2008-10" db="EMBL/GenBank/DDBJ databases">
        <authorList>
            <person name="Qin X."/>
            <person name="Bachman B."/>
            <person name="Battles P."/>
            <person name="Bell A."/>
            <person name="Bess C."/>
            <person name="Bickham C."/>
            <person name="Chaboub L."/>
            <person name="Chen D."/>
            <person name="Coyle M."/>
            <person name="Deiros D.R."/>
            <person name="Dinh H."/>
            <person name="Forbes L."/>
            <person name="Fowler G."/>
            <person name="Francisco L."/>
            <person name="Fu Q."/>
            <person name="Gubbala S."/>
            <person name="Hale W."/>
            <person name="Han Y."/>
            <person name="Hemphill L."/>
            <person name="Highlander S.K."/>
            <person name="Hirani K."/>
            <person name="Hogues M."/>
            <person name="Jackson L."/>
            <person name="Jakkamsetti A."/>
            <person name="Javaid M."/>
            <person name="Jiang H."/>
            <person name="Korchina V."/>
            <person name="Kovar C."/>
            <person name="Lara F."/>
            <person name="Lee S."/>
            <person name="Mata R."/>
            <person name="Mathew T."/>
            <person name="Moen C."/>
            <person name="Morales K."/>
            <person name="Munidasa M."/>
            <person name="Nazareth L."/>
            <person name="Ngo R."/>
            <person name="Nguyen L."/>
            <person name="Okwuonu G."/>
            <person name="Ongeri F."/>
            <person name="Patil S."/>
            <person name="Petrosino J."/>
            <person name="Pham C."/>
            <person name="Pham P."/>
            <person name="Pu L.-L."/>
            <person name="Puazo M."/>
            <person name="Raj R."/>
            <person name="Reid J."/>
            <person name="Rouhana J."/>
            <person name="Saada N."/>
            <person name="Shang Y."/>
            <person name="Simmons D."/>
            <person name="Thornton R."/>
            <person name="Warren J."/>
            <person name="Weissenberger G."/>
            <person name="Zhang J."/>
            <person name="Zhang L."/>
            <person name="Zhou C."/>
            <person name="Zhu D."/>
            <person name="Muzny D."/>
            <person name="Worley K."/>
            <person name="Gibbs R."/>
        </authorList>
    </citation>
    <scope>NUCLEOTIDE SEQUENCE [LARGE SCALE GENOMIC DNA]</scope>
    <source>
        <strain evidence="1 2">ATCC 51172</strain>
    </source>
</reference>
<evidence type="ECO:0000313" key="1">
    <source>
        <dbReference type="EMBL" id="EEI86102.1"/>
    </source>
</evidence>
<evidence type="ECO:0000313" key="2">
    <source>
        <dbReference type="Proteomes" id="UP000005984"/>
    </source>
</evidence>
<protein>
    <submittedName>
        <fullName evidence="1">Uncharacterized protein</fullName>
    </submittedName>
</protein>
<dbReference type="HOGENOM" id="CLU_3264848_0_0_9"/>
<organism evidence="1 2">
    <name type="scientific">Anaerococcus lactolyticus ATCC 51172</name>
    <dbReference type="NCBI Taxonomy" id="525254"/>
    <lineage>
        <taxon>Bacteria</taxon>
        <taxon>Bacillati</taxon>
        <taxon>Bacillota</taxon>
        <taxon>Tissierellia</taxon>
        <taxon>Tissierellales</taxon>
        <taxon>Peptoniphilaceae</taxon>
        <taxon>Anaerococcus</taxon>
    </lineage>
</organism>
<dbReference type="EMBL" id="ABYO01000215">
    <property type="protein sequence ID" value="EEI86102.1"/>
    <property type="molecule type" value="Genomic_DNA"/>
</dbReference>
<name>C2BGH5_9FIRM</name>
<accession>C2BGH5</accession>
<comment type="caution">
    <text evidence="1">The sequence shown here is derived from an EMBL/GenBank/DDBJ whole genome shotgun (WGS) entry which is preliminary data.</text>
</comment>
<gene>
    <name evidence="1" type="ORF">HMPREF0072_1445</name>
</gene>
<dbReference type="STRING" id="525254.HMPREF0072_1445"/>
<sequence length="41" mass="5034">MESDDFIKRIVSMLLMKKEDFTYNGKFHQVYGLGYRKDDKW</sequence>